<feature type="transmembrane region" description="Helical" evidence="7">
    <location>
        <begin position="129"/>
        <end position="157"/>
    </location>
</feature>
<dbReference type="PANTHER" id="PTHR30151:SF38">
    <property type="entry name" value="ALIPHATIC SULFONATES TRANSPORT PERMEASE PROTEIN SSUC-RELATED"/>
    <property type="match status" value="1"/>
</dbReference>
<sequence length="273" mass="29563">MGRKQTDGGVASGTQPWIRYRSRIDSETVRSYLLGVSGVIGFLILWHLLSLTQPDIVLPSPIAVGERFVDELLSGDMTTALQQSMMHWLPGTIVGTALGVGAGVILGWSRTADQITAPVVRILRPIPPLAMIGFAIAWFGINHVGAAFIIALGAFWINFYATYGGVESVSDDLIDVGRTLGVNGNLATIRTIVIPSALPEILTGIRTGIGRCWMLVVAAEIFGVPGIGREIQRASTNLLVDRVIAYILVLSLMFLVVDTLFRVGQRRALRWRA</sequence>
<evidence type="ECO:0000256" key="5">
    <source>
        <dbReference type="ARBA" id="ARBA00022989"/>
    </source>
</evidence>
<dbReference type="Gene3D" id="1.10.3720.10">
    <property type="entry name" value="MetI-like"/>
    <property type="match status" value="1"/>
</dbReference>
<dbReference type="GO" id="GO:0055085">
    <property type="term" value="P:transmembrane transport"/>
    <property type="evidence" value="ECO:0007669"/>
    <property type="project" value="InterPro"/>
</dbReference>
<keyword evidence="5 7" id="KW-1133">Transmembrane helix</keyword>
<dbReference type="SUPFAM" id="SSF161098">
    <property type="entry name" value="MetI-like"/>
    <property type="match status" value="1"/>
</dbReference>
<feature type="transmembrane region" description="Helical" evidence="7">
    <location>
        <begin position="87"/>
        <end position="108"/>
    </location>
</feature>
<gene>
    <name evidence="9" type="ORF">AArcSt2_10000</name>
</gene>
<proteinExistence type="inferred from homology"/>
<keyword evidence="3" id="KW-1003">Cell membrane</keyword>
<name>A0AAE3FXY4_9EURY</name>
<organism evidence="9 10">
    <name type="scientific">Natronocalculus amylovorans</name>
    <dbReference type="NCBI Taxonomy" id="2917812"/>
    <lineage>
        <taxon>Archaea</taxon>
        <taxon>Methanobacteriati</taxon>
        <taxon>Methanobacteriota</taxon>
        <taxon>Stenosarchaea group</taxon>
        <taxon>Halobacteria</taxon>
        <taxon>Halobacteriales</taxon>
        <taxon>Haloferacaceae</taxon>
        <taxon>Natronocalculus</taxon>
    </lineage>
</organism>
<evidence type="ECO:0000256" key="1">
    <source>
        <dbReference type="ARBA" id="ARBA00004651"/>
    </source>
</evidence>
<evidence type="ECO:0000256" key="3">
    <source>
        <dbReference type="ARBA" id="ARBA00022475"/>
    </source>
</evidence>
<accession>A0AAE3FXY4</accession>
<dbReference type="PANTHER" id="PTHR30151">
    <property type="entry name" value="ALKANE SULFONATE ABC TRANSPORTER-RELATED, MEMBRANE SUBUNIT"/>
    <property type="match status" value="1"/>
</dbReference>
<keyword evidence="2 7" id="KW-0813">Transport</keyword>
<dbReference type="PROSITE" id="PS50928">
    <property type="entry name" value="ABC_TM1"/>
    <property type="match status" value="1"/>
</dbReference>
<dbReference type="RefSeq" id="WP_174653624.1">
    <property type="nucleotide sequence ID" value="NZ_JAKRVX010000003.1"/>
</dbReference>
<dbReference type="AlphaFoldDB" id="A0AAE3FXY4"/>
<evidence type="ECO:0000256" key="7">
    <source>
        <dbReference type="RuleBase" id="RU363032"/>
    </source>
</evidence>
<evidence type="ECO:0000313" key="10">
    <source>
        <dbReference type="Proteomes" id="UP001203207"/>
    </source>
</evidence>
<comment type="caution">
    <text evidence="9">The sequence shown here is derived from an EMBL/GenBank/DDBJ whole genome shotgun (WGS) entry which is preliminary data.</text>
</comment>
<reference evidence="9" key="1">
    <citation type="journal article" date="2022" name="Syst. Appl. Microbiol.">
        <title>Natronocalculus amylovorans gen. nov., sp. nov., and Natranaeroarchaeum aerophilus sp. nov., dominant culturable amylolytic natronoarchaea from hypersaline soda lakes in southwestern Siberia.</title>
        <authorList>
            <person name="Sorokin D.Y."/>
            <person name="Elcheninov A.G."/>
            <person name="Khizhniak T.V."/>
            <person name="Koenen M."/>
            <person name="Bale N.J."/>
            <person name="Damste J.S.S."/>
            <person name="Kublanov I.V."/>
        </authorList>
    </citation>
    <scope>NUCLEOTIDE SEQUENCE</scope>
    <source>
        <strain evidence="9">AArc-St2</strain>
    </source>
</reference>
<keyword evidence="10" id="KW-1185">Reference proteome</keyword>
<evidence type="ECO:0000313" key="9">
    <source>
        <dbReference type="EMBL" id="MCL9817275.1"/>
    </source>
</evidence>
<comment type="subcellular location">
    <subcellularLocation>
        <location evidence="1 7">Cell membrane</location>
        <topology evidence="1 7">Multi-pass membrane protein</topology>
    </subcellularLocation>
</comment>
<dbReference type="EMBL" id="JAKRVX010000003">
    <property type="protein sequence ID" value="MCL9817275.1"/>
    <property type="molecule type" value="Genomic_DNA"/>
</dbReference>
<reference evidence="9" key="2">
    <citation type="submission" date="2022-02" db="EMBL/GenBank/DDBJ databases">
        <authorList>
            <person name="Elcheninov A.G."/>
            <person name="Sorokin D.Y."/>
            <person name="Kublanov I.V."/>
        </authorList>
    </citation>
    <scope>NUCLEOTIDE SEQUENCE</scope>
    <source>
        <strain evidence="9">AArc-St2</strain>
    </source>
</reference>
<dbReference type="CDD" id="cd06261">
    <property type="entry name" value="TM_PBP2"/>
    <property type="match status" value="1"/>
</dbReference>
<feature type="domain" description="ABC transmembrane type-1" evidence="8">
    <location>
        <begin position="81"/>
        <end position="261"/>
    </location>
</feature>
<feature type="transmembrane region" description="Helical" evidence="7">
    <location>
        <begin position="243"/>
        <end position="263"/>
    </location>
</feature>
<protein>
    <submittedName>
        <fullName evidence="9">ABC transporter permease</fullName>
    </submittedName>
</protein>
<dbReference type="InterPro" id="IPR000515">
    <property type="entry name" value="MetI-like"/>
</dbReference>
<dbReference type="InterPro" id="IPR035906">
    <property type="entry name" value="MetI-like_sf"/>
</dbReference>
<evidence type="ECO:0000256" key="2">
    <source>
        <dbReference type="ARBA" id="ARBA00022448"/>
    </source>
</evidence>
<dbReference type="Pfam" id="PF00528">
    <property type="entry name" value="BPD_transp_1"/>
    <property type="match status" value="1"/>
</dbReference>
<keyword evidence="6 7" id="KW-0472">Membrane</keyword>
<evidence type="ECO:0000259" key="8">
    <source>
        <dbReference type="PROSITE" id="PS50928"/>
    </source>
</evidence>
<keyword evidence="4 7" id="KW-0812">Transmembrane</keyword>
<comment type="similarity">
    <text evidence="7">Belongs to the binding-protein-dependent transport system permease family.</text>
</comment>
<feature type="transmembrane region" description="Helical" evidence="7">
    <location>
        <begin position="29"/>
        <end position="49"/>
    </location>
</feature>
<evidence type="ECO:0000256" key="6">
    <source>
        <dbReference type="ARBA" id="ARBA00023136"/>
    </source>
</evidence>
<dbReference type="Proteomes" id="UP001203207">
    <property type="component" value="Unassembled WGS sequence"/>
</dbReference>
<evidence type="ECO:0000256" key="4">
    <source>
        <dbReference type="ARBA" id="ARBA00022692"/>
    </source>
</evidence>
<dbReference type="GO" id="GO:0005886">
    <property type="term" value="C:plasma membrane"/>
    <property type="evidence" value="ECO:0007669"/>
    <property type="project" value="UniProtKB-SubCell"/>
</dbReference>